<dbReference type="PANTHER" id="PTHR24296">
    <property type="entry name" value="CYTOCHROME P450"/>
    <property type="match status" value="1"/>
</dbReference>
<organism evidence="10 11">
    <name type="scientific">Apostasia shenzhenica</name>
    <dbReference type="NCBI Taxonomy" id="1088818"/>
    <lineage>
        <taxon>Eukaryota</taxon>
        <taxon>Viridiplantae</taxon>
        <taxon>Streptophyta</taxon>
        <taxon>Embryophyta</taxon>
        <taxon>Tracheophyta</taxon>
        <taxon>Spermatophyta</taxon>
        <taxon>Magnoliopsida</taxon>
        <taxon>Liliopsida</taxon>
        <taxon>Asparagales</taxon>
        <taxon>Orchidaceae</taxon>
        <taxon>Apostasioideae</taxon>
        <taxon>Apostasia</taxon>
    </lineage>
</organism>
<dbReference type="GO" id="GO:0016020">
    <property type="term" value="C:membrane"/>
    <property type="evidence" value="ECO:0007669"/>
    <property type="project" value="UniProtKB-SubCell"/>
</dbReference>
<comment type="subcellular location">
    <subcellularLocation>
        <location evidence="1">Membrane</location>
        <topology evidence="1">Single-pass membrane protein</topology>
    </subcellularLocation>
</comment>
<gene>
    <name evidence="10" type="primary">CYP86A2</name>
    <name evidence="10" type="ORF">AXF42_Ash003643</name>
</gene>
<dbReference type="SUPFAM" id="SSF48264">
    <property type="entry name" value="Cytochrome P450"/>
    <property type="match status" value="1"/>
</dbReference>
<dbReference type="GO" id="GO:0005506">
    <property type="term" value="F:iron ion binding"/>
    <property type="evidence" value="ECO:0007669"/>
    <property type="project" value="InterPro"/>
</dbReference>
<evidence type="ECO:0000256" key="4">
    <source>
        <dbReference type="ARBA" id="ARBA00022723"/>
    </source>
</evidence>
<reference evidence="10 11" key="1">
    <citation type="journal article" date="2017" name="Nature">
        <title>The Apostasia genome and the evolution of orchids.</title>
        <authorList>
            <person name="Zhang G.Q."/>
            <person name="Liu K.W."/>
            <person name="Li Z."/>
            <person name="Lohaus R."/>
            <person name="Hsiao Y.Y."/>
            <person name="Niu S.C."/>
            <person name="Wang J.Y."/>
            <person name="Lin Y.C."/>
            <person name="Xu Q."/>
            <person name="Chen L.J."/>
            <person name="Yoshida K."/>
            <person name="Fujiwara S."/>
            <person name="Wang Z.W."/>
            <person name="Zhang Y.Q."/>
            <person name="Mitsuda N."/>
            <person name="Wang M."/>
            <person name="Liu G.H."/>
            <person name="Pecoraro L."/>
            <person name="Huang H.X."/>
            <person name="Xiao X.J."/>
            <person name="Lin M."/>
            <person name="Wu X.Y."/>
            <person name="Wu W.L."/>
            <person name="Chen Y.Y."/>
            <person name="Chang S.B."/>
            <person name="Sakamoto S."/>
            <person name="Ohme-Takagi M."/>
            <person name="Yagi M."/>
            <person name="Zeng S.J."/>
            <person name="Shen C.Y."/>
            <person name="Yeh C.M."/>
            <person name="Luo Y.B."/>
            <person name="Tsai W.C."/>
            <person name="Van de Peer Y."/>
            <person name="Liu Z.J."/>
        </authorList>
    </citation>
    <scope>NUCLEOTIDE SEQUENCE [LARGE SCALE GENOMIC DNA]</scope>
    <source>
        <strain evidence="11">cv. Shenzhen</strain>
        <tissue evidence="10">Stem</tissue>
    </source>
</reference>
<name>A0A2I0AHN7_9ASPA</name>
<keyword evidence="3" id="KW-0812">Transmembrane</keyword>
<dbReference type="OrthoDB" id="1470350at2759"/>
<evidence type="ECO:0000256" key="5">
    <source>
        <dbReference type="ARBA" id="ARBA00022989"/>
    </source>
</evidence>
<protein>
    <submittedName>
        <fullName evidence="10">Cytochrome P450 86A2</fullName>
        <ecNumber evidence="10">1.14.-.-</ecNumber>
    </submittedName>
</protein>
<sequence length="194" mass="20872">MNRRRHLPDLHAPLPAALPPEGTITFTPDHRNVEHILRARFVNYRKGSTWPNAFHDLLGAGIFNSDARSGAASGRPPPRSSLPEPSAPTRRSGGMIPILDAAAAEGSGGAVDFQDLLLRLTFDNICGLALGRDPETLAPRPAGDRLCRRLRPRHRSHAAAVHLAGAGAAAEDVARPRDGGNPNPLCPVRYKIFE</sequence>
<evidence type="ECO:0000256" key="9">
    <source>
        <dbReference type="SAM" id="MobiDB-lite"/>
    </source>
</evidence>
<dbReference type="GO" id="GO:0004497">
    <property type="term" value="F:monooxygenase activity"/>
    <property type="evidence" value="ECO:0007669"/>
    <property type="project" value="InterPro"/>
</dbReference>
<dbReference type="Proteomes" id="UP000236161">
    <property type="component" value="Unassembled WGS sequence"/>
</dbReference>
<evidence type="ECO:0000256" key="8">
    <source>
        <dbReference type="ARBA" id="ARBA00023136"/>
    </source>
</evidence>
<dbReference type="InterPro" id="IPR036396">
    <property type="entry name" value="Cyt_P450_sf"/>
</dbReference>
<comment type="similarity">
    <text evidence="2">Belongs to the cytochrome P450 family.</text>
</comment>
<dbReference type="GO" id="GO:0016705">
    <property type="term" value="F:oxidoreductase activity, acting on paired donors, with incorporation or reduction of molecular oxygen"/>
    <property type="evidence" value="ECO:0007669"/>
    <property type="project" value="InterPro"/>
</dbReference>
<evidence type="ECO:0000313" key="10">
    <source>
        <dbReference type="EMBL" id="PKA55006.1"/>
    </source>
</evidence>
<dbReference type="GO" id="GO:0020037">
    <property type="term" value="F:heme binding"/>
    <property type="evidence" value="ECO:0007669"/>
    <property type="project" value="InterPro"/>
</dbReference>
<evidence type="ECO:0000313" key="11">
    <source>
        <dbReference type="Proteomes" id="UP000236161"/>
    </source>
</evidence>
<proteinExistence type="inferred from homology"/>
<dbReference type="AlphaFoldDB" id="A0A2I0AHN7"/>
<dbReference type="Gene3D" id="1.10.630.10">
    <property type="entry name" value="Cytochrome P450"/>
    <property type="match status" value="1"/>
</dbReference>
<feature type="region of interest" description="Disordered" evidence="9">
    <location>
        <begin position="1"/>
        <end position="21"/>
    </location>
</feature>
<keyword evidence="11" id="KW-1185">Reference proteome</keyword>
<dbReference type="EC" id="1.14.-.-" evidence="10"/>
<evidence type="ECO:0000256" key="1">
    <source>
        <dbReference type="ARBA" id="ARBA00004167"/>
    </source>
</evidence>
<dbReference type="STRING" id="1088818.A0A2I0AHN7"/>
<keyword evidence="8" id="KW-0472">Membrane</keyword>
<evidence type="ECO:0000256" key="7">
    <source>
        <dbReference type="ARBA" id="ARBA00023004"/>
    </source>
</evidence>
<keyword evidence="7" id="KW-0408">Iron</keyword>
<keyword evidence="4" id="KW-0479">Metal-binding</keyword>
<accession>A0A2I0AHN7</accession>
<feature type="region of interest" description="Disordered" evidence="9">
    <location>
        <begin position="68"/>
        <end position="94"/>
    </location>
</feature>
<evidence type="ECO:0000256" key="3">
    <source>
        <dbReference type="ARBA" id="ARBA00022692"/>
    </source>
</evidence>
<keyword evidence="6 10" id="KW-0560">Oxidoreductase</keyword>
<keyword evidence="5" id="KW-1133">Transmembrane helix</keyword>
<dbReference type="EMBL" id="KZ451980">
    <property type="protein sequence ID" value="PKA55006.1"/>
    <property type="molecule type" value="Genomic_DNA"/>
</dbReference>
<evidence type="ECO:0000256" key="2">
    <source>
        <dbReference type="ARBA" id="ARBA00010617"/>
    </source>
</evidence>
<evidence type="ECO:0000256" key="6">
    <source>
        <dbReference type="ARBA" id="ARBA00023002"/>
    </source>
</evidence>